<feature type="domain" description="Cytochrome c" evidence="6">
    <location>
        <begin position="79"/>
        <end position="174"/>
    </location>
</feature>
<name>A0A6B1DQU3_9CHLR</name>
<dbReference type="PROSITE" id="PS51007">
    <property type="entry name" value="CYTC"/>
    <property type="match status" value="1"/>
</dbReference>
<dbReference type="InterPro" id="IPR036909">
    <property type="entry name" value="Cyt_c-like_dom_sf"/>
</dbReference>
<keyword evidence="3 4" id="KW-0408">Iron</keyword>
<evidence type="ECO:0000256" key="2">
    <source>
        <dbReference type="ARBA" id="ARBA00022723"/>
    </source>
</evidence>
<dbReference type="AlphaFoldDB" id="A0A6B1DQU3"/>
<dbReference type="EMBL" id="VXPY01000032">
    <property type="protein sequence ID" value="MYD89728.1"/>
    <property type="molecule type" value="Genomic_DNA"/>
</dbReference>
<dbReference type="PROSITE" id="PS51257">
    <property type="entry name" value="PROKAR_LIPOPROTEIN"/>
    <property type="match status" value="1"/>
</dbReference>
<proteinExistence type="predicted"/>
<keyword evidence="2 4" id="KW-0479">Metal-binding</keyword>
<sequence>MNNRPSRSIRLGFWVLVAAALLAACAPNPTAQLISPNMVAITEAGIVLIVKEVPKLAELTRDQVMADVPAEIVAAIEAGDIEEGMQISELQGCAGCHSLVEDEVLSGPSWYDIGNTAVGRVDGESPALYLYNSITSPNSFVVRRFDSGVMPDNFADTLSDEEIGHLMALLLSQVEN</sequence>
<feature type="signal peptide" evidence="5">
    <location>
        <begin position="1"/>
        <end position="31"/>
    </location>
</feature>
<dbReference type="GO" id="GO:0046872">
    <property type="term" value="F:metal ion binding"/>
    <property type="evidence" value="ECO:0007669"/>
    <property type="project" value="UniProtKB-KW"/>
</dbReference>
<protein>
    <recommendedName>
        <fullName evidence="6">Cytochrome c domain-containing protein</fullName>
    </recommendedName>
</protein>
<comment type="caution">
    <text evidence="7">The sequence shown here is derived from an EMBL/GenBank/DDBJ whole genome shotgun (WGS) entry which is preliminary data.</text>
</comment>
<dbReference type="Gene3D" id="1.10.760.10">
    <property type="entry name" value="Cytochrome c-like domain"/>
    <property type="match status" value="1"/>
</dbReference>
<evidence type="ECO:0000259" key="6">
    <source>
        <dbReference type="PROSITE" id="PS51007"/>
    </source>
</evidence>
<accession>A0A6B1DQU3</accession>
<keyword evidence="5" id="KW-0732">Signal</keyword>
<reference evidence="7" key="1">
    <citation type="submission" date="2019-09" db="EMBL/GenBank/DDBJ databases">
        <title>Characterisation of the sponge microbiome using genome-centric metagenomics.</title>
        <authorList>
            <person name="Engelberts J.P."/>
            <person name="Robbins S.J."/>
            <person name="De Goeij J.M."/>
            <person name="Aranda M."/>
            <person name="Bell S.C."/>
            <person name="Webster N.S."/>
        </authorList>
    </citation>
    <scope>NUCLEOTIDE SEQUENCE</scope>
    <source>
        <strain evidence="7">SB0662_bin_9</strain>
    </source>
</reference>
<dbReference type="GO" id="GO:0020037">
    <property type="term" value="F:heme binding"/>
    <property type="evidence" value="ECO:0007669"/>
    <property type="project" value="InterPro"/>
</dbReference>
<evidence type="ECO:0000256" key="4">
    <source>
        <dbReference type="PROSITE-ProRule" id="PRU00433"/>
    </source>
</evidence>
<evidence type="ECO:0000313" key="7">
    <source>
        <dbReference type="EMBL" id="MYD89728.1"/>
    </source>
</evidence>
<organism evidence="7">
    <name type="scientific">Caldilineaceae bacterium SB0662_bin_9</name>
    <dbReference type="NCBI Taxonomy" id="2605258"/>
    <lineage>
        <taxon>Bacteria</taxon>
        <taxon>Bacillati</taxon>
        <taxon>Chloroflexota</taxon>
        <taxon>Caldilineae</taxon>
        <taxon>Caldilineales</taxon>
        <taxon>Caldilineaceae</taxon>
    </lineage>
</organism>
<dbReference type="GO" id="GO:0009055">
    <property type="term" value="F:electron transfer activity"/>
    <property type="evidence" value="ECO:0007669"/>
    <property type="project" value="InterPro"/>
</dbReference>
<dbReference type="SUPFAM" id="SSF46626">
    <property type="entry name" value="Cytochrome c"/>
    <property type="match status" value="1"/>
</dbReference>
<feature type="chain" id="PRO_5025597800" description="Cytochrome c domain-containing protein" evidence="5">
    <location>
        <begin position="32"/>
        <end position="176"/>
    </location>
</feature>
<dbReference type="InterPro" id="IPR009056">
    <property type="entry name" value="Cyt_c-like_dom"/>
</dbReference>
<keyword evidence="1 4" id="KW-0349">Heme</keyword>
<gene>
    <name evidence="7" type="ORF">F4Y08_05225</name>
</gene>
<evidence type="ECO:0000256" key="1">
    <source>
        <dbReference type="ARBA" id="ARBA00022617"/>
    </source>
</evidence>
<evidence type="ECO:0000256" key="3">
    <source>
        <dbReference type="ARBA" id="ARBA00023004"/>
    </source>
</evidence>
<evidence type="ECO:0000256" key="5">
    <source>
        <dbReference type="SAM" id="SignalP"/>
    </source>
</evidence>